<dbReference type="GO" id="GO:0046872">
    <property type="term" value="F:metal ion binding"/>
    <property type="evidence" value="ECO:0007669"/>
    <property type="project" value="UniProtKB-KW"/>
</dbReference>
<dbReference type="NCBIfam" id="TIGR02120">
    <property type="entry name" value="GspF"/>
    <property type="match status" value="1"/>
</dbReference>
<feature type="transmembrane region" description="Helical" evidence="15">
    <location>
        <begin position="221"/>
        <end position="240"/>
    </location>
</feature>
<dbReference type="RefSeq" id="WP_017384864.1">
    <property type="nucleotide sequence ID" value="NZ_AMGJ01000043.1"/>
</dbReference>
<keyword evidence="5" id="KW-1003">Cell membrane</keyword>
<dbReference type="PROSITE" id="PS00874">
    <property type="entry name" value="T2SP_F"/>
    <property type="match status" value="1"/>
</dbReference>
<protein>
    <recommendedName>
        <fullName evidence="13">General secretion pathway protein F</fullName>
    </recommendedName>
</protein>
<evidence type="ECO:0000256" key="9">
    <source>
        <dbReference type="ARBA" id="ARBA00022837"/>
    </source>
</evidence>
<evidence type="ECO:0000256" key="14">
    <source>
        <dbReference type="RuleBase" id="RU003923"/>
    </source>
</evidence>
<dbReference type="GO" id="GO:0005886">
    <property type="term" value="C:plasma membrane"/>
    <property type="evidence" value="ECO:0007669"/>
    <property type="project" value="UniProtKB-SubCell"/>
</dbReference>
<evidence type="ECO:0000256" key="11">
    <source>
        <dbReference type="ARBA" id="ARBA00022989"/>
    </source>
</evidence>
<evidence type="ECO:0000256" key="10">
    <source>
        <dbReference type="ARBA" id="ARBA00022927"/>
    </source>
</evidence>
<sequence length="402" mass="44523">MAFYAWTATDAAGKTQRGTLQAEGQKQVRQWLREQKLMPVSITETRETAAGGKAKTGVKLSTPVLSMFTRQLSTLVNAALPLESALKAISKQTEDKKLAAMVVEIREKVVEGHTLFDAFSQFPRTFDKLYCTLVMAGEKTGHLGDVLEKLAEYNEQRQKMKSKLTQAMVYPITLTVVAIAVISILLVAVVPQVIEQFTHMKQQLPITTRTLIAVSDFLQAWGIYIVGILGGGFIGFKTWLRNAKNRFRWHSWLVNGSPIKKLVCAINSARYIRTLSILQASSVPLLEGMYIAMDGIENRYARQVLEQAADTVRQGASLYAALEQAKLFPPTMLYMIASGEESGELGNLMDRAAENQESALQHRITLTLSVFEPALVVSMATIVLFIVLSILQPLLQLNNMVG</sequence>
<evidence type="ECO:0000256" key="1">
    <source>
        <dbReference type="ARBA" id="ARBA00002684"/>
    </source>
</evidence>
<keyword evidence="9" id="KW-0106">Calcium</keyword>
<evidence type="ECO:0000256" key="2">
    <source>
        <dbReference type="ARBA" id="ARBA00004429"/>
    </source>
</evidence>
<dbReference type="OrthoDB" id="9805682at2"/>
<evidence type="ECO:0000313" key="17">
    <source>
        <dbReference type="EMBL" id="PJD86156.1"/>
    </source>
</evidence>
<evidence type="ECO:0000256" key="5">
    <source>
        <dbReference type="ARBA" id="ARBA00022475"/>
    </source>
</evidence>
<dbReference type="InterPro" id="IPR018076">
    <property type="entry name" value="T2SS_GspF_dom"/>
</dbReference>
<dbReference type="GO" id="GO:0015628">
    <property type="term" value="P:protein secretion by the type II secretion system"/>
    <property type="evidence" value="ECO:0007669"/>
    <property type="project" value="InterPro"/>
</dbReference>
<dbReference type="FunFam" id="1.20.81.30:FF:000001">
    <property type="entry name" value="Type II secretion system protein F"/>
    <property type="match status" value="2"/>
</dbReference>
<dbReference type="InterPro" id="IPR003004">
    <property type="entry name" value="GspF/PilC"/>
</dbReference>
<organism evidence="17 19">
    <name type="scientific">Enterobacter hormaechei</name>
    <dbReference type="NCBI Taxonomy" id="158836"/>
    <lineage>
        <taxon>Bacteria</taxon>
        <taxon>Pseudomonadati</taxon>
        <taxon>Pseudomonadota</taxon>
        <taxon>Gammaproteobacteria</taxon>
        <taxon>Enterobacterales</taxon>
        <taxon>Enterobacteriaceae</taxon>
        <taxon>Enterobacter</taxon>
        <taxon>Enterobacter cloacae complex</taxon>
    </lineage>
</organism>
<evidence type="ECO:0000313" key="20">
    <source>
        <dbReference type="Proteomes" id="UP000231328"/>
    </source>
</evidence>
<feature type="domain" description="Type II secretion system protein GspF" evidence="16">
    <location>
        <begin position="272"/>
        <end position="393"/>
    </location>
</feature>
<dbReference type="InterPro" id="IPR042094">
    <property type="entry name" value="T2SS_GspF_sf"/>
</dbReference>
<dbReference type="Pfam" id="PF00482">
    <property type="entry name" value="T2SSF"/>
    <property type="match status" value="2"/>
</dbReference>
<evidence type="ECO:0000256" key="13">
    <source>
        <dbReference type="ARBA" id="ARBA00030750"/>
    </source>
</evidence>
<dbReference type="GO" id="GO:0015627">
    <property type="term" value="C:type II protein secretion system complex"/>
    <property type="evidence" value="ECO:0007669"/>
    <property type="project" value="InterPro"/>
</dbReference>
<reference evidence="17 19" key="1">
    <citation type="journal article" date="2017" name="J. Antimicrob. Chemother.">
        <title>Characterization of the population structure, drug resistance mechanisms and plasmids of the community-associated Enterobacter cloacae complex in China.</title>
        <authorList>
            <person name="Zhou K."/>
            <person name="Yu W."/>
            <person name="Cao X."/>
            <person name="Shen P."/>
            <person name="Lu H."/>
            <person name="Luo Q."/>
            <person name="Rossen J.W.A."/>
            <person name="Xiao Y."/>
        </authorList>
    </citation>
    <scope>NUCLEOTIDE SEQUENCE [LARGE SCALE GENOMIC DNA]</scope>
    <source>
        <strain evidence="17 19">ECC904</strain>
    </source>
</reference>
<dbReference type="PANTHER" id="PTHR30012">
    <property type="entry name" value="GENERAL SECRETION PATHWAY PROTEIN"/>
    <property type="match status" value="1"/>
</dbReference>
<gene>
    <name evidence="18" type="primary">gspF</name>
    <name evidence="17" type="ORF">B9Q30_09645</name>
    <name evidence="18" type="ORF">CGZ54_22810</name>
</gene>
<dbReference type="AlphaFoldDB" id="A0A0D9HB82"/>
<keyword evidence="10" id="KW-0653">Protein transport</keyword>
<dbReference type="InterPro" id="IPR011850">
    <property type="entry name" value="T2SS_GspF"/>
</dbReference>
<evidence type="ECO:0000259" key="16">
    <source>
        <dbReference type="Pfam" id="PF00482"/>
    </source>
</evidence>
<reference evidence="18 20" key="2">
    <citation type="submission" date="2017-07" db="EMBL/GenBank/DDBJ databases">
        <title>Draft genome sequence of Enterobacter cloacae ST128, a clinical strain coproducing KPC-2 and NDM-1 carbapenemases.</title>
        <authorList>
            <person name="Li X."/>
        </authorList>
    </citation>
    <scope>NUCLEOTIDE SEQUENCE [LARGE SCALE GENOMIC DNA]</scope>
    <source>
        <strain evidence="18 20">HBY</strain>
    </source>
</reference>
<evidence type="ECO:0000313" key="19">
    <source>
        <dbReference type="Proteomes" id="UP000229974"/>
    </source>
</evidence>
<dbReference type="InterPro" id="IPR001992">
    <property type="entry name" value="T2SS_GspF/T4SS_PilC_CS"/>
</dbReference>
<evidence type="ECO:0000256" key="6">
    <source>
        <dbReference type="ARBA" id="ARBA00022519"/>
    </source>
</evidence>
<evidence type="ECO:0000256" key="3">
    <source>
        <dbReference type="ARBA" id="ARBA00005745"/>
    </source>
</evidence>
<dbReference type="Gene3D" id="1.20.81.30">
    <property type="entry name" value="Type II secretion system (T2SS), domain F"/>
    <property type="match status" value="2"/>
</dbReference>
<accession>A0A2J0Q0M3</accession>
<proteinExistence type="inferred from homology"/>
<keyword evidence="8" id="KW-0479">Metal-binding</keyword>
<comment type="subcellular location">
    <subcellularLocation>
        <location evidence="2 14">Cell inner membrane</location>
        <topology evidence="2 14">Multi-pass membrane protein</topology>
    </subcellularLocation>
</comment>
<feature type="transmembrane region" description="Helical" evidence="15">
    <location>
        <begin position="370"/>
        <end position="391"/>
    </location>
</feature>
<keyword evidence="6" id="KW-0997">Cell inner membrane</keyword>
<dbReference type="PRINTS" id="PR00812">
    <property type="entry name" value="BCTERIALGSPF"/>
</dbReference>
<feature type="transmembrane region" description="Helical" evidence="15">
    <location>
        <begin position="167"/>
        <end position="190"/>
    </location>
</feature>
<evidence type="ECO:0000256" key="8">
    <source>
        <dbReference type="ARBA" id="ARBA00022723"/>
    </source>
</evidence>
<evidence type="ECO:0000256" key="4">
    <source>
        <dbReference type="ARBA" id="ARBA00022448"/>
    </source>
</evidence>
<name>A0A0D9HB82_9ENTR</name>
<evidence type="ECO:0000313" key="18">
    <source>
        <dbReference type="EMBL" id="PJG37493.1"/>
    </source>
</evidence>
<feature type="domain" description="Type II secretion system protein GspF" evidence="16">
    <location>
        <begin position="68"/>
        <end position="191"/>
    </location>
</feature>
<keyword evidence="11 15" id="KW-1133">Transmembrane helix</keyword>
<keyword evidence="12 15" id="KW-0472">Membrane</keyword>
<keyword evidence="7 14" id="KW-0812">Transmembrane</keyword>
<keyword evidence="4 14" id="KW-0813">Transport</keyword>
<comment type="caution">
    <text evidence="17">The sequence shown here is derived from an EMBL/GenBank/DDBJ whole genome shotgun (WGS) entry which is preliminary data.</text>
</comment>
<evidence type="ECO:0000256" key="12">
    <source>
        <dbReference type="ARBA" id="ARBA00023136"/>
    </source>
</evidence>
<comment type="function">
    <text evidence="1">Component of the type II secretion system inner membrane complex required for the energy-dependent secretion of extracellular factors such as proteases and toxins from the periplasm.</text>
</comment>
<evidence type="ECO:0000256" key="7">
    <source>
        <dbReference type="ARBA" id="ARBA00022692"/>
    </source>
</evidence>
<dbReference type="Proteomes" id="UP000229974">
    <property type="component" value="Unassembled WGS sequence"/>
</dbReference>
<dbReference type="PANTHER" id="PTHR30012:SF0">
    <property type="entry name" value="TYPE II SECRETION SYSTEM PROTEIN F-RELATED"/>
    <property type="match status" value="1"/>
</dbReference>
<evidence type="ECO:0000256" key="15">
    <source>
        <dbReference type="SAM" id="Phobius"/>
    </source>
</evidence>
<dbReference type="Proteomes" id="UP000231328">
    <property type="component" value="Unassembled WGS sequence"/>
</dbReference>
<dbReference type="EMBL" id="NEEW01000005">
    <property type="protein sequence ID" value="PJD86156.1"/>
    <property type="molecule type" value="Genomic_DNA"/>
</dbReference>
<comment type="similarity">
    <text evidence="3 14">Belongs to the GSP F family.</text>
</comment>
<accession>A0A0D9HB82</accession>
<dbReference type="EMBL" id="NMVR01000044">
    <property type="protein sequence ID" value="PJG37493.1"/>
    <property type="molecule type" value="Genomic_DNA"/>
</dbReference>